<proteinExistence type="predicted"/>
<organism evidence="1 2">
    <name type="scientific">Hypsibius exemplaris</name>
    <name type="common">Freshwater tardigrade</name>
    <dbReference type="NCBI Taxonomy" id="2072580"/>
    <lineage>
        <taxon>Eukaryota</taxon>
        <taxon>Metazoa</taxon>
        <taxon>Ecdysozoa</taxon>
        <taxon>Tardigrada</taxon>
        <taxon>Eutardigrada</taxon>
        <taxon>Parachela</taxon>
        <taxon>Hypsibioidea</taxon>
        <taxon>Hypsibiidae</taxon>
        <taxon>Hypsibius</taxon>
    </lineage>
</organism>
<evidence type="ECO:0000313" key="1">
    <source>
        <dbReference type="EMBL" id="OQV16402.1"/>
    </source>
</evidence>
<gene>
    <name evidence="1" type="ORF">BV898_09393</name>
</gene>
<protein>
    <submittedName>
        <fullName evidence="1">Uncharacterized protein</fullName>
    </submittedName>
</protein>
<reference evidence="2" key="1">
    <citation type="submission" date="2017-01" db="EMBL/GenBank/DDBJ databases">
        <title>Comparative genomics of anhydrobiosis in the tardigrade Hypsibius dujardini.</title>
        <authorList>
            <person name="Yoshida Y."/>
            <person name="Koutsovoulos G."/>
            <person name="Laetsch D."/>
            <person name="Stevens L."/>
            <person name="Kumar S."/>
            <person name="Horikawa D."/>
            <person name="Ishino K."/>
            <person name="Komine S."/>
            <person name="Tomita M."/>
            <person name="Blaxter M."/>
            <person name="Arakawa K."/>
        </authorList>
    </citation>
    <scope>NUCLEOTIDE SEQUENCE [LARGE SCALE GENOMIC DNA]</scope>
    <source>
        <strain evidence="2">Z151</strain>
    </source>
</reference>
<dbReference type="AlphaFoldDB" id="A0A1W0WMJ9"/>
<comment type="caution">
    <text evidence="1">The sequence shown here is derived from an EMBL/GenBank/DDBJ whole genome shotgun (WGS) entry which is preliminary data.</text>
</comment>
<evidence type="ECO:0000313" key="2">
    <source>
        <dbReference type="Proteomes" id="UP000192578"/>
    </source>
</evidence>
<dbReference type="Proteomes" id="UP000192578">
    <property type="component" value="Unassembled WGS sequence"/>
</dbReference>
<sequence length="66" mass="7128">MHLTAEASVLTCSVHLKRKVVVKNLSFDLAGTKHCLIMATGSLVGGVIKTHAEINPETSFPDSYLF</sequence>
<dbReference type="EMBL" id="MTYJ01000074">
    <property type="protein sequence ID" value="OQV16402.1"/>
    <property type="molecule type" value="Genomic_DNA"/>
</dbReference>
<keyword evidence="2" id="KW-1185">Reference proteome</keyword>
<accession>A0A1W0WMJ9</accession>
<name>A0A1W0WMJ9_HYPEX</name>